<dbReference type="EnsemblPlants" id="Zm00001eb001470_T002">
    <property type="protein sequence ID" value="Zm00001eb001470_P002"/>
    <property type="gene ID" value="Zm00001eb001470"/>
</dbReference>
<name>B6UI26_MAIZE</name>
<evidence type="ECO:0000313" key="4">
    <source>
        <dbReference type="EnsemblPlants" id="Zm00001eb001470_P002"/>
    </source>
</evidence>
<evidence type="ECO:0000256" key="1">
    <source>
        <dbReference type="SAM" id="MobiDB-lite"/>
    </source>
</evidence>
<sequence>MSEALEKDKEIDEEEEEYVLLELDNCLYSDMSPGAPFVLSIGEYEETIGTCYLFSETEAEPKPTSNEMAPSEENTDKQVSSSKEAPSKEVNHLASVQKILKFRPINAEHSQHRAYQHKDKEF</sequence>
<dbReference type="ExpressionAtlas" id="B6UI26">
    <property type="expression patterns" value="baseline and differential"/>
</dbReference>
<evidence type="ECO:0000259" key="2">
    <source>
        <dbReference type="Pfam" id="PF10419"/>
    </source>
</evidence>
<dbReference type="InterPro" id="IPR019481">
    <property type="entry name" value="TFIIIC_triple_barrel"/>
</dbReference>
<evidence type="ECO:0000313" key="3">
    <source>
        <dbReference type="EMBL" id="ACG49009.1"/>
    </source>
</evidence>
<evidence type="ECO:0000313" key="5">
    <source>
        <dbReference type="Proteomes" id="UP000007305"/>
    </source>
</evidence>
<reference evidence="5" key="2">
    <citation type="submission" date="2015-12" db="EMBL/GenBank/DDBJ databases">
        <title>Update maize B73 reference genome by single molecule sequencing technologies.</title>
        <authorList>
            <consortium name="Maize Genome Sequencing Project"/>
            <person name="Ware D."/>
        </authorList>
    </citation>
    <scope>NUCLEOTIDE SEQUENCE [LARGE SCALE GENOMIC DNA]</scope>
    <source>
        <strain evidence="5">cv. B73</strain>
    </source>
</reference>
<dbReference type="PANTHER" id="PTHR21860">
    <property type="entry name" value="TRANSCRIPTION INITIATION FACTOR IIIC TFIIIC , POLYPEPTIDE 6-RELATED"/>
    <property type="match status" value="1"/>
</dbReference>
<keyword evidence="5" id="KW-1185">Reference proteome</keyword>
<feature type="region of interest" description="Disordered" evidence="1">
    <location>
        <begin position="56"/>
        <end position="90"/>
    </location>
</feature>
<dbReference type="Proteomes" id="UP000007305">
    <property type="component" value="Chromosome 1"/>
</dbReference>
<dbReference type="Pfam" id="PF10419">
    <property type="entry name" value="TFIIIC_sub6"/>
    <property type="match status" value="1"/>
</dbReference>
<dbReference type="AlphaFoldDB" id="B6UI26"/>
<protein>
    <recommendedName>
        <fullName evidence="2">Transcription factor TFIIIC triple barrel domain-containing protein</fullName>
    </recommendedName>
</protein>
<reference evidence="4" key="4">
    <citation type="submission" date="2021-05" db="UniProtKB">
        <authorList>
            <consortium name="EnsemblPlants"/>
        </authorList>
    </citation>
    <scope>IDENTIFICATION</scope>
    <source>
        <strain evidence="4">cv. B73</strain>
    </source>
</reference>
<dbReference type="InterPro" id="IPR042771">
    <property type="entry name" value="GTF3C6-like"/>
</dbReference>
<gene>
    <name evidence="4" type="primary">LOC100274636</name>
</gene>
<feature type="domain" description="Transcription factor TFIIIC triple barrel" evidence="2">
    <location>
        <begin position="42"/>
        <end position="107"/>
    </location>
</feature>
<dbReference type="PANTHER" id="PTHR21860:SF2">
    <property type="entry name" value="GENERAL TRANSCRIPTION FACTOR 3C POLYPEPTIDE 6"/>
    <property type="match status" value="1"/>
</dbReference>
<organism evidence="3">
    <name type="scientific">Zea mays</name>
    <name type="common">Maize</name>
    <dbReference type="NCBI Taxonomy" id="4577"/>
    <lineage>
        <taxon>Eukaryota</taxon>
        <taxon>Viridiplantae</taxon>
        <taxon>Streptophyta</taxon>
        <taxon>Embryophyta</taxon>
        <taxon>Tracheophyta</taxon>
        <taxon>Spermatophyta</taxon>
        <taxon>Magnoliopsida</taxon>
        <taxon>Liliopsida</taxon>
        <taxon>Poales</taxon>
        <taxon>Poaceae</taxon>
        <taxon>PACMAD clade</taxon>
        <taxon>Panicoideae</taxon>
        <taxon>Andropogonodae</taxon>
        <taxon>Andropogoneae</taxon>
        <taxon>Tripsacinae</taxon>
        <taxon>Zea</taxon>
    </lineage>
</organism>
<dbReference type="OrthoDB" id="1877767at2759"/>
<dbReference type="RefSeq" id="NP_001159099.1">
    <property type="nucleotide sequence ID" value="NM_001165627.2"/>
</dbReference>
<dbReference type="EMBL" id="EU976891">
    <property type="protein sequence ID" value="ACG49009.1"/>
    <property type="molecule type" value="mRNA"/>
</dbReference>
<reference evidence="4" key="3">
    <citation type="submission" date="2019-07" db="EMBL/GenBank/DDBJ databases">
        <authorList>
            <person name="Seetharam A."/>
            <person name="Woodhouse M."/>
            <person name="Cannon E."/>
        </authorList>
    </citation>
    <scope>NUCLEOTIDE SEQUENCE [LARGE SCALE GENOMIC DNA]</scope>
    <source>
        <strain evidence="4">cv. B73</strain>
    </source>
</reference>
<proteinExistence type="evidence at transcript level"/>
<reference evidence="3" key="1">
    <citation type="journal article" date="2009" name="Plant Mol. Biol.">
        <title>Insights into corn genes derived from large-scale cDNA sequencing.</title>
        <authorList>
            <person name="Alexandrov N.N."/>
            <person name="Brover V.V."/>
            <person name="Freidin S."/>
            <person name="Troukhan M.E."/>
            <person name="Tatarinova T.V."/>
            <person name="Zhang H."/>
            <person name="Swaller T.J."/>
            <person name="Lu Y.P."/>
            <person name="Bouck J."/>
            <person name="Flavell R.B."/>
            <person name="Feldmann K.A."/>
        </authorList>
    </citation>
    <scope>NUCLEOTIDE SEQUENCE</scope>
</reference>
<dbReference type="GO" id="GO:0006383">
    <property type="term" value="P:transcription by RNA polymerase III"/>
    <property type="evidence" value="ECO:0007669"/>
    <property type="project" value="InterPro"/>
</dbReference>
<dbReference type="Gramene" id="Zm00001eb001470_T002">
    <property type="protein sequence ID" value="Zm00001eb001470_P002"/>
    <property type="gene ID" value="Zm00001eb001470"/>
</dbReference>
<dbReference type="GeneID" id="100274636"/>
<accession>B6UI26</accession>